<evidence type="ECO:0000313" key="2">
    <source>
        <dbReference type="EMBL" id="CAB4930621.1"/>
    </source>
</evidence>
<dbReference type="InterPro" id="IPR010998">
    <property type="entry name" value="Integrase_recombinase_N"/>
</dbReference>
<dbReference type="GO" id="GO:0006310">
    <property type="term" value="P:DNA recombination"/>
    <property type="evidence" value="ECO:0007669"/>
    <property type="project" value="InterPro"/>
</dbReference>
<organism evidence="2">
    <name type="scientific">freshwater metagenome</name>
    <dbReference type="NCBI Taxonomy" id="449393"/>
    <lineage>
        <taxon>unclassified sequences</taxon>
        <taxon>metagenomes</taxon>
        <taxon>ecological metagenomes</taxon>
    </lineage>
</organism>
<evidence type="ECO:0000256" key="1">
    <source>
        <dbReference type="ARBA" id="ARBA00023125"/>
    </source>
</evidence>
<dbReference type="InterPro" id="IPR013762">
    <property type="entry name" value="Integrase-like_cat_sf"/>
</dbReference>
<dbReference type="Gene3D" id="1.10.150.130">
    <property type="match status" value="1"/>
</dbReference>
<accession>A0A6J7IIQ5</accession>
<sequence length="313" mass="33901">MALPAPPESLAQFLRAHPAAPATQRRRIAVIDAAHHRHALPPPGRAETVRAALDEARTTRLHGLAALTGGIIASLPESGWPAALFARRDALILTLASTGLPYTQIAALRVCDITADLEIDTLRIETDDGIRTSTAQEPGEAGASPKRVYRRWCEVLGHHDRYPSNRMLADAIDAVAGTALTGYEQYLDPDGEQPLLTPIDRWGHTPLPMTPLTARAIADIVRLHLDGRAPDHTRSRVRTQLSDSCIAPEPASTVVLDPGYYERGTRARRNAHDLLGDIDSTLADVEARADTLLEDLLEFIGSETGSALTDLIE</sequence>
<dbReference type="Gene3D" id="1.10.443.10">
    <property type="entry name" value="Intergrase catalytic core"/>
    <property type="match status" value="1"/>
</dbReference>
<dbReference type="GO" id="GO:0015074">
    <property type="term" value="P:DNA integration"/>
    <property type="evidence" value="ECO:0007669"/>
    <property type="project" value="InterPro"/>
</dbReference>
<dbReference type="AlphaFoldDB" id="A0A6J7IIQ5"/>
<dbReference type="GO" id="GO:0003677">
    <property type="term" value="F:DNA binding"/>
    <property type="evidence" value="ECO:0007669"/>
    <property type="project" value="UniProtKB-KW"/>
</dbReference>
<gene>
    <name evidence="2" type="ORF">UFOPK3472_04064</name>
</gene>
<proteinExistence type="predicted"/>
<dbReference type="SUPFAM" id="SSF47823">
    <property type="entry name" value="lambda integrase-like, N-terminal domain"/>
    <property type="match status" value="1"/>
</dbReference>
<dbReference type="EMBL" id="CAFBLX010000468">
    <property type="protein sequence ID" value="CAB4930621.1"/>
    <property type="molecule type" value="Genomic_DNA"/>
</dbReference>
<name>A0A6J7IIQ5_9ZZZZ</name>
<keyword evidence="1" id="KW-0238">DNA-binding</keyword>
<protein>
    <submittedName>
        <fullName evidence="2">Unannotated protein</fullName>
    </submittedName>
</protein>
<reference evidence="2" key="1">
    <citation type="submission" date="2020-05" db="EMBL/GenBank/DDBJ databases">
        <authorList>
            <person name="Chiriac C."/>
            <person name="Salcher M."/>
            <person name="Ghai R."/>
            <person name="Kavagutti S V."/>
        </authorList>
    </citation>
    <scope>NUCLEOTIDE SEQUENCE</scope>
</reference>